<accession>A0ACC0J865</accession>
<evidence type="ECO:0000313" key="2">
    <source>
        <dbReference type="Proteomes" id="UP001064048"/>
    </source>
</evidence>
<sequence length="721" mass="78601">MNRVAGDYFETLLYKVFVSIDEHTTVAELAAVLQVEVESVKQAVSLYCRLGFARNLQPPPVAPAHPSWRDALTDHVHPQYSQISPLTFNPNMEEELQMEPVLMKDPSTSKQNYQEITDTSNNSGSKRVALLFDSTLAAYLMMGNLSPDLKTHAVTLFEVGKICDESLDSLLMELDKVAGDPEIEGEAARYLAAAACLRRALRTLRPRLRPLDLLRCEALHALGAAARGRLLATKYKLCISTAPLCREARAGLAAGALPHVGPAPPEASTPWMRLYLYHVAGYGPPTLLLRKGTVVRSVPRLLLGFSRLVVAWWGAEAALDGAGGSPGALPAAAALQCANTALRRGPVLLQAVGVRQPARLRHLVFPPEADPSPESTMLWSRHAGLRRLAARLRLARTAGYVTLADIGVPDLGCARPPPAVQLVPPKKMKDVCGIAKPLSEVSLSSTDSTEKSVDEYSKVATNRLQSPIESHFAVTPSADSKNSSPANGFTTVEGGQLLCEELDNLASKYQPTHQSKESIACSDDLVPIHSSSTSIEDLKDKHSNWRSKESISDELVPIHSSSTSVENLKIDPDKSSNQLNDLLSPAEESISMFTQLNDKLAEMSTAEGDSGIDTAHNVSDDETCKPEKWTILDLQFGIPLFDEVLCEKICNCITDRIAKPELLDKIKEDNEFICSDVLKFVSQCQYYPGEDMGIVKRGSLVPLPRKNLAFENGRISEWSGK</sequence>
<organism evidence="1 2">
    <name type="scientific">Choristoneura fumiferana</name>
    <name type="common">Spruce budworm moth</name>
    <name type="synonym">Archips fumiferana</name>
    <dbReference type="NCBI Taxonomy" id="7141"/>
    <lineage>
        <taxon>Eukaryota</taxon>
        <taxon>Metazoa</taxon>
        <taxon>Ecdysozoa</taxon>
        <taxon>Arthropoda</taxon>
        <taxon>Hexapoda</taxon>
        <taxon>Insecta</taxon>
        <taxon>Pterygota</taxon>
        <taxon>Neoptera</taxon>
        <taxon>Endopterygota</taxon>
        <taxon>Lepidoptera</taxon>
        <taxon>Glossata</taxon>
        <taxon>Ditrysia</taxon>
        <taxon>Tortricoidea</taxon>
        <taxon>Tortricidae</taxon>
        <taxon>Tortricinae</taxon>
        <taxon>Choristoneura</taxon>
    </lineage>
</organism>
<proteinExistence type="predicted"/>
<dbReference type="Proteomes" id="UP001064048">
    <property type="component" value="Chromosome 14"/>
</dbReference>
<keyword evidence="2" id="KW-1185">Reference proteome</keyword>
<comment type="caution">
    <text evidence="1">The sequence shown here is derived from an EMBL/GenBank/DDBJ whole genome shotgun (WGS) entry which is preliminary data.</text>
</comment>
<reference evidence="1 2" key="1">
    <citation type="journal article" date="2022" name="Genome Biol. Evol.">
        <title>The Spruce Budworm Genome: Reconstructing the Evolutionary History of Antifreeze Proteins.</title>
        <authorList>
            <person name="Beliveau C."/>
            <person name="Gagne P."/>
            <person name="Picq S."/>
            <person name="Vernygora O."/>
            <person name="Keeling C.I."/>
            <person name="Pinkney K."/>
            <person name="Doucet D."/>
            <person name="Wen F."/>
            <person name="Johnston J.S."/>
            <person name="Maaroufi H."/>
            <person name="Boyle B."/>
            <person name="Laroche J."/>
            <person name="Dewar K."/>
            <person name="Juretic N."/>
            <person name="Blackburn G."/>
            <person name="Nisole A."/>
            <person name="Brunet B."/>
            <person name="Brandao M."/>
            <person name="Lumley L."/>
            <person name="Duan J."/>
            <person name="Quan G."/>
            <person name="Lucarotti C.J."/>
            <person name="Roe A.D."/>
            <person name="Sperling F.A.H."/>
            <person name="Levesque R.C."/>
            <person name="Cusson M."/>
        </authorList>
    </citation>
    <scope>NUCLEOTIDE SEQUENCE [LARGE SCALE GENOMIC DNA]</scope>
    <source>
        <strain evidence="1">Glfc:IPQL:Cfum</strain>
    </source>
</reference>
<name>A0ACC0J865_CHOFU</name>
<evidence type="ECO:0000313" key="1">
    <source>
        <dbReference type="EMBL" id="KAI8420297.1"/>
    </source>
</evidence>
<protein>
    <submittedName>
        <fullName evidence="1">Uncharacterized protein</fullName>
    </submittedName>
</protein>
<dbReference type="EMBL" id="CM046114">
    <property type="protein sequence ID" value="KAI8420297.1"/>
    <property type="molecule type" value="Genomic_DNA"/>
</dbReference>
<gene>
    <name evidence="1" type="ORF">MSG28_008826</name>
</gene>